<keyword evidence="1" id="KW-0472">Membrane</keyword>
<evidence type="ECO:0000313" key="2">
    <source>
        <dbReference type="EMBL" id="QBD83085.1"/>
    </source>
</evidence>
<gene>
    <name evidence="2" type="ORF">EPA93_46840</name>
</gene>
<protein>
    <submittedName>
        <fullName evidence="2">Uncharacterized protein</fullName>
    </submittedName>
</protein>
<keyword evidence="1" id="KW-0812">Transmembrane</keyword>
<feature type="transmembrane region" description="Helical" evidence="1">
    <location>
        <begin position="20"/>
        <end position="36"/>
    </location>
</feature>
<keyword evidence="1" id="KW-1133">Transmembrane helix</keyword>
<sequence length="70" mass="7928">MALWVPVTSGLLVRILKTSPFGPIFILVYVISFVFMRKAYLGSHFLIIAVYIFARCQYVKGIVVSRFGGR</sequence>
<proteinExistence type="predicted"/>
<evidence type="ECO:0000256" key="1">
    <source>
        <dbReference type="SAM" id="Phobius"/>
    </source>
</evidence>
<reference evidence="2 3" key="1">
    <citation type="submission" date="2019-01" db="EMBL/GenBank/DDBJ databases">
        <title>Ktedonosporobacter rubrisoli SCAWS-G2.</title>
        <authorList>
            <person name="Huang Y."/>
            <person name="Yan B."/>
        </authorList>
    </citation>
    <scope>NUCLEOTIDE SEQUENCE [LARGE SCALE GENOMIC DNA]</scope>
    <source>
        <strain evidence="2 3">SCAWS-G2</strain>
    </source>
</reference>
<keyword evidence="3" id="KW-1185">Reference proteome</keyword>
<dbReference type="AlphaFoldDB" id="A0A4P6K4T6"/>
<accession>A0A4P6K4T6</accession>
<dbReference type="Proteomes" id="UP000290365">
    <property type="component" value="Chromosome"/>
</dbReference>
<dbReference type="KEGG" id="kbs:EPA93_46840"/>
<organism evidence="2 3">
    <name type="scientific">Ktedonosporobacter rubrisoli</name>
    <dbReference type="NCBI Taxonomy" id="2509675"/>
    <lineage>
        <taxon>Bacteria</taxon>
        <taxon>Bacillati</taxon>
        <taxon>Chloroflexota</taxon>
        <taxon>Ktedonobacteria</taxon>
        <taxon>Ktedonobacterales</taxon>
        <taxon>Ktedonosporobacteraceae</taxon>
        <taxon>Ktedonosporobacter</taxon>
    </lineage>
</organism>
<dbReference type="RefSeq" id="WP_129894153.1">
    <property type="nucleotide sequence ID" value="NZ_CP035758.1"/>
</dbReference>
<evidence type="ECO:0000313" key="3">
    <source>
        <dbReference type="Proteomes" id="UP000290365"/>
    </source>
</evidence>
<dbReference type="EMBL" id="CP035758">
    <property type="protein sequence ID" value="QBD83085.1"/>
    <property type="molecule type" value="Genomic_DNA"/>
</dbReference>
<name>A0A4P6K4T6_KTERU</name>